<gene>
    <name evidence="1" type="ORF">PCOR1329_LOCUS31869</name>
</gene>
<keyword evidence="2" id="KW-1185">Reference proteome</keyword>
<dbReference type="EMBL" id="CAUYUJ010012688">
    <property type="protein sequence ID" value="CAK0834447.1"/>
    <property type="molecule type" value="Genomic_DNA"/>
</dbReference>
<protein>
    <submittedName>
        <fullName evidence="1">Uncharacterized protein</fullName>
    </submittedName>
</protein>
<sequence length="100" mass="10943">MQRRISTGLASFGTLGAFRTAILQNRFGDAEDLLETTEPLTPDDGTTPSAFKSQFHRWWRAVRSPSLSALIVVSLPEASLEAEGESMQSVIRSFQLESAA</sequence>
<evidence type="ECO:0000313" key="2">
    <source>
        <dbReference type="Proteomes" id="UP001189429"/>
    </source>
</evidence>
<reference evidence="1" key="1">
    <citation type="submission" date="2023-10" db="EMBL/GenBank/DDBJ databases">
        <authorList>
            <person name="Chen Y."/>
            <person name="Shah S."/>
            <person name="Dougan E. K."/>
            <person name="Thang M."/>
            <person name="Chan C."/>
        </authorList>
    </citation>
    <scope>NUCLEOTIDE SEQUENCE [LARGE SCALE GENOMIC DNA]</scope>
</reference>
<evidence type="ECO:0000313" key="1">
    <source>
        <dbReference type="EMBL" id="CAK0834447.1"/>
    </source>
</evidence>
<name>A0ABN9SRB7_9DINO</name>
<proteinExistence type="predicted"/>
<organism evidence="1 2">
    <name type="scientific">Prorocentrum cordatum</name>
    <dbReference type="NCBI Taxonomy" id="2364126"/>
    <lineage>
        <taxon>Eukaryota</taxon>
        <taxon>Sar</taxon>
        <taxon>Alveolata</taxon>
        <taxon>Dinophyceae</taxon>
        <taxon>Prorocentrales</taxon>
        <taxon>Prorocentraceae</taxon>
        <taxon>Prorocentrum</taxon>
    </lineage>
</organism>
<comment type="caution">
    <text evidence="1">The sequence shown here is derived from an EMBL/GenBank/DDBJ whole genome shotgun (WGS) entry which is preliminary data.</text>
</comment>
<accession>A0ABN9SRB7</accession>
<dbReference type="Proteomes" id="UP001189429">
    <property type="component" value="Unassembled WGS sequence"/>
</dbReference>